<dbReference type="Proteomes" id="UP001652741">
    <property type="component" value="Chromosome ssa20"/>
</dbReference>
<protein>
    <recommendedName>
        <fullName evidence="4">Pleckstrin homology-like domain family B member 1</fullName>
    </recommendedName>
    <alternativeName>
        <fullName evidence="5">Protein LL5-alpha</fullName>
    </alternativeName>
</protein>
<feature type="coiled-coil region" evidence="6">
    <location>
        <begin position="1497"/>
        <end position="1556"/>
    </location>
</feature>
<feature type="region of interest" description="Disordered" evidence="7">
    <location>
        <begin position="426"/>
        <end position="496"/>
    </location>
</feature>
<name>A0A1S3NRD9_SALSA</name>
<dbReference type="PROSITE" id="PS50003">
    <property type="entry name" value="PH_DOMAIN"/>
    <property type="match status" value="1"/>
</dbReference>
<dbReference type="Gene3D" id="2.60.200.20">
    <property type="match status" value="1"/>
</dbReference>
<feature type="domain" description="PH" evidence="8">
    <location>
        <begin position="1605"/>
        <end position="1731"/>
    </location>
</feature>
<dbReference type="PANTHER" id="PTHR12156:SF30">
    <property type="entry name" value="PLECKSTRIN HOMOLOGY-LIKE DOMAIN FAMILY B MEMBER 1 ISOFORM X1"/>
    <property type="match status" value="1"/>
</dbReference>
<reference evidence="10" key="1">
    <citation type="submission" date="2025-08" db="UniProtKB">
        <authorList>
            <consortium name="RefSeq"/>
        </authorList>
    </citation>
    <scope>IDENTIFICATION</scope>
</reference>
<dbReference type="KEGG" id="sasa:106580939"/>
<evidence type="ECO:0000259" key="8">
    <source>
        <dbReference type="PROSITE" id="PS50003"/>
    </source>
</evidence>
<feature type="compositionally biased region" description="Low complexity" evidence="7">
    <location>
        <begin position="1355"/>
        <end position="1368"/>
    </location>
</feature>
<feature type="region of interest" description="Disordered" evidence="7">
    <location>
        <begin position="733"/>
        <end position="828"/>
    </location>
</feature>
<dbReference type="SMART" id="SM00233">
    <property type="entry name" value="PH"/>
    <property type="match status" value="1"/>
</dbReference>
<feature type="compositionally biased region" description="Basic and acidic residues" evidence="7">
    <location>
        <begin position="817"/>
        <end position="826"/>
    </location>
</feature>
<evidence type="ECO:0000256" key="6">
    <source>
        <dbReference type="SAM" id="Coils"/>
    </source>
</evidence>
<feature type="compositionally biased region" description="Polar residues" evidence="7">
    <location>
        <begin position="577"/>
        <end position="586"/>
    </location>
</feature>
<feature type="region of interest" description="Disordered" evidence="7">
    <location>
        <begin position="652"/>
        <end position="699"/>
    </location>
</feature>
<dbReference type="FunFam" id="2.30.29.30:FF:000006">
    <property type="entry name" value="Pleckstrin homology like domain family B member 1"/>
    <property type="match status" value="1"/>
</dbReference>
<accession>A0A1S3NRD9</accession>
<dbReference type="InterPro" id="IPR001849">
    <property type="entry name" value="PH_domain"/>
</dbReference>
<dbReference type="SUPFAM" id="SSF50729">
    <property type="entry name" value="PH domain-like"/>
    <property type="match status" value="1"/>
</dbReference>
<proteinExistence type="predicted"/>
<dbReference type="Gene3D" id="2.30.29.30">
    <property type="entry name" value="Pleckstrin-homology domain (PH domain)/Phosphotyrosine-binding domain (PTB)"/>
    <property type="match status" value="1"/>
</dbReference>
<feature type="compositionally biased region" description="Polar residues" evidence="7">
    <location>
        <begin position="1462"/>
        <end position="1489"/>
    </location>
</feature>
<dbReference type="FunFam" id="2.60.200.20:FF:000004">
    <property type="entry name" value="pleckstrin homology-like domain family B member 1 isoform X1"/>
    <property type="match status" value="1"/>
</dbReference>
<feature type="compositionally biased region" description="Low complexity" evidence="7">
    <location>
        <begin position="440"/>
        <end position="457"/>
    </location>
</feature>
<dbReference type="Pfam" id="PF00169">
    <property type="entry name" value="PH"/>
    <property type="match status" value="1"/>
</dbReference>
<keyword evidence="1" id="KW-0488">Methylation</keyword>
<organism evidence="9 10">
    <name type="scientific">Salmo salar</name>
    <name type="common">Atlantic salmon</name>
    <dbReference type="NCBI Taxonomy" id="8030"/>
    <lineage>
        <taxon>Eukaryota</taxon>
        <taxon>Metazoa</taxon>
        <taxon>Chordata</taxon>
        <taxon>Craniata</taxon>
        <taxon>Vertebrata</taxon>
        <taxon>Euteleostomi</taxon>
        <taxon>Actinopterygii</taxon>
        <taxon>Neopterygii</taxon>
        <taxon>Teleostei</taxon>
        <taxon>Protacanthopterygii</taxon>
        <taxon>Salmoniformes</taxon>
        <taxon>Salmonidae</taxon>
        <taxon>Salmoninae</taxon>
        <taxon>Salmo</taxon>
    </lineage>
</organism>
<feature type="compositionally biased region" description="Polar residues" evidence="7">
    <location>
        <begin position="211"/>
        <end position="221"/>
    </location>
</feature>
<evidence type="ECO:0000256" key="5">
    <source>
        <dbReference type="ARBA" id="ARBA00077655"/>
    </source>
</evidence>
<feature type="compositionally biased region" description="Polar residues" evidence="7">
    <location>
        <begin position="770"/>
        <end position="782"/>
    </location>
</feature>
<feature type="region of interest" description="Disordered" evidence="7">
    <location>
        <begin position="1428"/>
        <end position="1489"/>
    </location>
</feature>
<dbReference type="CDD" id="cd14673">
    <property type="entry name" value="PH_PHLDB1_2"/>
    <property type="match status" value="1"/>
</dbReference>
<dbReference type="InterPro" id="IPR008984">
    <property type="entry name" value="SMAD_FHA_dom_sf"/>
</dbReference>
<dbReference type="GeneID" id="106580939"/>
<sequence length="1738" mass="192523">MEHYLCPANDGVKIFLPSNPQTKIQVVPKDLHVSEGMIDNAVDMDSLNRNLPECGWQTHKVLQSTPLDLFESGKALKVQAERPHLVSLGSGRLSTAITLLPLPEGRTTVGHGAMDISIQGPGVAAQHCSIENRAGIITLHPCGNQCAIDGLPVTKPVRLSQGCMLCFGQSAFFRFNHPEEAFRMKSMMPEGSRGSGGNYRIHSDTESLVNGNHQSGASQSCHPAPGARDSCSEHSAIVSSIEKDLQDIMDSLVMDDPQPSSSDHPIPHSLLSPMVNGGGRYLLSPPTSPGAMSVGSSYENTSPPFSPLSSPSAASSAGSYTSPSPSGCLDPQDPSLPPVPVRSSSYNYTTTPPIPQPRTILTNYSPGGGVQRVPESPRHQRKGLLEAPQSPKPARRGQRLDSPGGVGSESPRLTHQSVASADAGYMGMGRNAVPSSPRLTSKFPYSSTSSSPSSPRTKAGTILQERPASPFREQADHSLTSSPSRQLLSQPSRAFQPPLDPIVHIIQGGSPLQQHHPFPHPRTLQPPESPRLTRRNLELSSGGSSMKELPPLSPSMARRGVPVHLGALPGTIPTLRTPESPSSSSLGKLGVPESPRLLRKAGSPAEDQFGSSVVRARSPSPTSGLMMMESGGGGRKASFGNAISPAYSLGSLPDSSPLASPRGHRKMSGGSRDQRGPHPGMRERKNSISEISDNEDELLEYHRRQREERLREQEMERLERQRLETILNLCAEYNKGDGPVGGEAEGRMGFPGGLGPGEGAARRPSMDSLAGSSSLRRSMAQRQQRESDEENLKEECSSTESTHQEVRTPLSPQALHNGDKYQHEEQSVTGGVGRAELGYLEDERVRVLARVDELKSRITELEQQLQESKQEAEMERALLQGERQAELDQIEAETEIIRQLQHKRNELENVIQREKDKALPNPGWLPKTVSSWFCHPKERANVDAERRALASLQEGYSELKNQLHNCPESLREQLHEQLKREGETLESETKQFEDLEFQQLERESSLEEERETISQQLMQERAEYHTSVAKRKDKVAALEGQASQLGQQASQECDRLAKDRNLTLQMLHKEKERLSALEKRYLSLTGGRTFPKSSSTMKEEMLHISEIDLLEDSHSQHPLCRPAAFYLSSSSQLYPGGSPTEEYMKLSDVYRMYGRDCHDTQLTTSAQHGLSLILDTAVPCEEYLTVGQLTQIFGMPKVESSPTSPLRPLQSGAGDPAFSCLSVPHGSSPSLSVEYQPERSRPQIPTLDLEQWYQEVMAAGESSHLCPPLPAKSLSLRRPMQVFRSKLDSDAGQMVHQPKAGSGSHLQCGAATLGRNTTSKSPLMVPSSTGSLPRNLAATMQDIETKRALALQQKESSLPSTSESPCSTMDNPTDRQIDRQIDRQTSDPGSHQVIEEQRRRLAELKQRAAVEAQCQWDALHGSQTHLNTQYAPSHVHGPPMVHHSILHHQPPPAGEQPYDTLSLESSDSMDTSVSTGNNSACSPDNMSSASGMDALKIEEMEKMLKEAHLEKARLIESRERESHARRQMLEEERRRREEAEKRLQEETVHRQQLVDKEVKMRSKNFSQARPMTRYLPIRKEEFDLRSHIESSGHNVETSHHVILTEKMCKGYLVKMGGKIKSWKKRWFVFDRLKRTFSYYVDKHETKLKGVIYFQAIEEVYYDHLRIATKKGFFNLNLANHFSELLPPQFRRESPNPSLTFCVKTHDRLYYMVAPAPEAMRIWMDVIVTGAEGYTQFMN</sequence>
<evidence type="ECO:0000256" key="1">
    <source>
        <dbReference type="ARBA" id="ARBA00022481"/>
    </source>
</evidence>
<feature type="region of interest" description="Disordered" evidence="7">
    <location>
        <begin position="509"/>
        <end position="554"/>
    </location>
</feature>
<dbReference type="InterPro" id="IPR037810">
    <property type="entry name" value="PHLDB1/2/3_PH"/>
</dbReference>
<feature type="region of interest" description="Disordered" evidence="7">
    <location>
        <begin position="252"/>
        <end position="414"/>
    </location>
</feature>
<feature type="coiled-coil region" evidence="6">
    <location>
        <begin position="942"/>
        <end position="1023"/>
    </location>
</feature>
<evidence type="ECO:0000256" key="3">
    <source>
        <dbReference type="ARBA" id="ARBA00023054"/>
    </source>
</evidence>
<dbReference type="InterPro" id="IPR011993">
    <property type="entry name" value="PH-like_dom_sf"/>
</dbReference>
<feature type="compositionally biased region" description="Basic and acidic residues" evidence="7">
    <location>
        <begin position="672"/>
        <end position="687"/>
    </location>
</feature>
<feature type="region of interest" description="Disordered" evidence="7">
    <location>
        <begin position="211"/>
        <end position="234"/>
    </location>
</feature>
<dbReference type="Pfam" id="PF00498">
    <property type="entry name" value="FHA"/>
    <property type="match status" value="1"/>
</dbReference>
<feature type="compositionally biased region" description="Gly residues" evidence="7">
    <location>
        <begin position="738"/>
        <end position="758"/>
    </location>
</feature>
<evidence type="ECO:0000313" key="10">
    <source>
        <dbReference type="RefSeq" id="XP_014017974.1"/>
    </source>
</evidence>
<dbReference type="InterPro" id="IPR052212">
    <property type="entry name" value="PH-like_domain"/>
</dbReference>
<evidence type="ECO:0000313" key="9">
    <source>
        <dbReference type="Proteomes" id="UP001652741"/>
    </source>
</evidence>
<dbReference type="GO" id="GO:0070507">
    <property type="term" value="P:regulation of microtubule cytoskeleton organization"/>
    <property type="evidence" value="ECO:0007669"/>
    <property type="project" value="TreeGrafter"/>
</dbReference>
<dbReference type="RefSeq" id="XP_014017974.1">
    <property type="nucleotide sequence ID" value="XM_014162499.2"/>
</dbReference>
<dbReference type="SUPFAM" id="SSF49879">
    <property type="entry name" value="SMAD/FHA domain"/>
    <property type="match status" value="1"/>
</dbReference>
<dbReference type="GO" id="GO:0045180">
    <property type="term" value="C:basal cortex"/>
    <property type="evidence" value="ECO:0007669"/>
    <property type="project" value="TreeGrafter"/>
</dbReference>
<dbReference type="InterPro" id="IPR000253">
    <property type="entry name" value="FHA_dom"/>
</dbReference>
<dbReference type="CDD" id="cd22713">
    <property type="entry name" value="FHA_PHLB1"/>
    <property type="match status" value="1"/>
</dbReference>
<feature type="region of interest" description="Disordered" evidence="7">
    <location>
        <begin position="572"/>
        <end position="637"/>
    </location>
</feature>
<evidence type="ECO:0000256" key="4">
    <source>
        <dbReference type="ARBA" id="ARBA00069090"/>
    </source>
</evidence>
<feature type="compositionally biased region" description="Low complexity" evidence="7">
    <location>
        <begin position="307"/>
        <end position="326"/>
    </location>
</feature>
<dbReference type="OrthoDB" id="6020705at2759"/>
<feature type="compositionally biased region" description="Low complexity" evidence="7">
    <location>
        <begin position="481"/>
        <end position="493"/>
    </location>
</feature>
<evidence type="ECO:0000256" key="2">
    <source>
        <dbReference type="ARBA" id="ARBA00022553"/>
    </source>
</evidence>
<feature type="region of interest" description="Disordered" evidence="7">
    <location>
        <begin position="1351"/>
        <end position="1374"/>
    </location>
</feature>
<feature type="coiled-coil region" evidence="6">
    <location>
        <begin position="844"/>
        <end position="917"/>
    </location>
</feature>
<dbReference type="PANTHER" id="PTHR12156">
    <property type="entry name" value="PLECKSTRIN HOMOLOGY-LIKE DOMAIN, FAMILY B, MEMBER 3"/>
    <property type="match status" value="1"/>
</dbReference>
<evidence type="ECO:0000256" key="7">
    <source>
        <dbReference type="SAM" id="MobiDB-lite"/>
    </source>
</evidence>
<feature type="compositionally biased region" description="Low complexity" evidence="7">
    <location>
        <begin position="341"/>
        <end position="362"/>
    </location>
</feature>
<keyword evidence="3 6" id="KW-0175">Coiled coil</keyword>
<keyword evidence="9" id="KW-1185">Reference proteome</keyword>
<gene>
    <name evidence="10" type="primary">LOC106580939</name>
</gene>
<keyword evidence="2" id="KW-0597">Phosphoprotein</keyword>